<dbReference type="InterPro" id="IPR000944">
    <property type="entry name" value="Tscrpt_reg_Rrf2"/>
</dbReference>
<dbReference type="Pfam" id="PF02082">
    <property type="entry name" value="Rrf2"/>
    <property type="match status" value="1"/>
</dbReference>
<gene>
    <name evidence="2" type="ORF">TST_1598</name>
</gene>
<dbReference type="PANTHER" id="PTHR33221:SF5">
    <property type="entry name" value="HTH-TYPE TRANSCRIPTIONAL REGULATOR ISCR"/>
    <property type="match status" value="1"/>
</dbReference>
<evidence type="ECO:0000313" key="2">
    <source>
        <dbReference type="EMBL" id="BAT72384.1"/>
    </source>
</evidence>
<name>A0A0S3QVN4_THET7</name>
<organism evidence="2 3">
    <name type="scientific">Thermosulfidibacter takaii (strain DSM 17441 / JCM 13301 / NBRC 103674 / ABI70S6)</name>
    <dbReference type="NCBI Taxonomy" id="1298851"/>
    <lineage>
        <taxon>Bacteria</taxon>
        <taxon>Pseudomonadati</taxon>
        <taxon>Thermosulfidibacterota</taxon>
        <taxon>Thermosulfidibacteria</taxon>
        <taxon>Thermosulfidibacterales</taxon>
        <taxon>Thermosulfidibacteraceae</taxon>
    </lineage>
</organism>
<dbReference type="InterPro" id="IPR036390">
    <property type="entry name" value="WH_DNA-bd_sf"/>
</dbReference>
<keyword evidence="3" id="KW-1185">Reference proteome</keyword>
<dbReference type="EMBL" id="AP013035">
    <property type="protein sequence ID" value="BAT72384.1"/>
    <property type="molecule type" value="Genomic_DNA"/>
</dbReference>
<dbReference type="STRING" id="1298851.TST_1598"/>
<dbReference type="PROSITE" id="PS01332">
    <property type="entry name" value="HTH_RRF2_1"/>
    <property type="match status" value="1"/>
</dbReference>
<reference evidence="3" key="1">
    <citation type="journal article" date="2018" name="Science">
        <title>A primordial and reversible TCA cycle in a facultatively chemolithoautotrophic thermophile.</title>
        <authorList>
            <person name="Nunoura T."/>
            <person name="Chikaraishi Y."/>
            <person name="Izaki R."/>
            <person name="Suwa T."/>
            <person name="Sato T."/>
            <person name="Harada T."/>
            <person name="Mori K."/>
            <person name="Kato Y."/>
            <person name="Miyazaki M."/>
            <person name="Shimamura S."/>
            <person name="Yanagawa K."/>
            <person name="Shuto A."/>
            <person name="Ohkouchi N."/>
            <person name="Fujita N."/>
            <person name="Takaki Y."/>
            <person name="Atomi H."/>
            <person name="Takai K."/>
        </authorList>
    </citation>
    <scope>NUCLEOTIDE SEQUENCE [LARGE SCALE GENOMIC DNA]</scope>
    <source>
        <strain evidence="3">DSM 17441 / JCM 13301 / NBRC 103674 / ABI70S6</strain>
    </source>
</reference>
<dbReference type="RefSeq" id="WP_068550508.1">
    <property type="nucleotide sequence ID" value="NZ_AP013035.1"/>
</dbReference>
<protein>
    <submittedName>
        <fullName evidence="2">BadM/Rrf2 family transcriptional regulator</fullName>
    </submittedName>
</protein>
<evidence type="ECO:0000256" key="1">
    <source>
        <dbReference type="ARBA" id="ARBA00023125"/>
    </source>
</evidence>
<sequence>MIKVSTKGRYGLRAMIEIGKAYGKGFMLLREIAKRQGISEKYLSHIIPQLRNHGLIKASRGAHGGYTLAKPPEKISLREIIEALEGPIFLVECVGAPDVCDMSSNCETRKLWKRLSESLLKELENITLADLLRGENENSE</sequence>
<dbReference type="PROSITE" id="PS51197">
    <property type="entry name" value="HTH_RRF2_2"/>
    <property type="match status" value="1"/>
</dbReference>
<dbReference type="PATRIC" id="fig|1298851.3.peg.1674"/>
<dbReference type="OrthoDB" id="9808360at2"/>
<dbReference type="InterPro" id="IPR030489">
    <property type="entry name" value="TR_Rrf2-type_CS"/>
</dbReference>
<dbReference type="PANTHER" id="PTHR33221">
    <property type="entry name" value="WINGED HELIX-TURN-HELIX TRANSCRIPTIONAL REGULATOR, RRF2 FAMILY"/>
    <property type="match status" value="1"/>
</dbReference>
<dbReference type="AlphaFoldDB" id="A0A0S3QVN4"/>
<dbReference type="InterPro" id="IPR036388">
    <property type="entry name" value="WH-like_DNA-bd_sf"/>
</dbReference>
<dbReference type="Gene3D" id="1.10.10.10">
    <property type="entry name" value="Winged helix-like DNA-binding domain superfamily/Winged helix DNA-binding domain"/>
    <property type="match status" value="1"/>
</dbReference>
<dbReference type="NCBIfam" id="TIGR00738">
    <property type="entry name" value="rrf2_super"/>
    <property type="match status" value="1"/>
</dbReference>
<accession>A0A0S3QVN4</accession>
<proteinExistence type="predicted"/>
<dbReference type="GO" id="GO:0005829">
    <property type="term" value="C:cytosol"/>
    <property type="evidence" value="ECO:0007669"/>
    <property type="project" value="TreeGrafter"/>
</dbReference>
<dbReference type="GO" id="GO:0003700">
    <property type="term" value="F:DNA-binding transcription factor activity"/>
    <property type="evidence" value="ECO:0007669"/>
    <property type="project" value="TreeGrafter"/>
</dbReference>
<dbReference type="GO" id="GO:0003677">
    <property type="term" value="F:DNA binding"/>
    <property type="evidence" value="ECO:0007669"/>
    <property type="project" value="UniProtKB-KW"/>
</dbReference>
<keyword evidence="1" id="KW-0238">DNA-binding</keyword>
<evidence type="ECO:0000313" key="3">
    <source>
        <dbReference type="Proteomes" id="UP000063234"/>
    </source>
</evidence>
<dbReference type="KEGG" id="ttk:TST_1598"/>
<dbReference type="SUPFAM" id="SSF46785">
    <property type="entry name" value="Winged helix' DNA-binding domain"/>
    <property type="match status" value="1"/>
</dbReference>
<dbReference type="Proteomes" id="UP000063234">
    <property type="component" value="Chromosome"/>
</dbReference>